<dbReference type="EMBL" id="KE124218">
    <property type="protein sequence ID" value="EPB81059.1"/>
    <property type="molecule type" value="Genomic_DNA"/>
</dbReference>
<dbReference type="PANTHER" id="PTHR11216">
    <property type="entry name" value="EH DOMAIN"/>
    <property type="match status" value="1"/>
</dbReference>
<feature type="domain" description="EH" evidence="2">
    <location>
        <begin position="235"/>
        <end position="324"/>
    </location>
</feature>
<dbReference type="AlphaFoldDB" id="S2IUU3"/>
<dbReference type="SMART" id="SM00027">
    <property type="entry name" value="EH"/>
    <property type="match status" value="2"/>
</dbReference>
<keyword evidence="5" id="KW-1185">Reference proteome</keyword>
<dbReference type="InterPro" id="IPR002048">
    <property type="entry name" value="EF_hand_dom"/>
</dbReference>
<organism evidence="4 5">
    <name type="scientific">Mucor circinelloides f. circinelloides (strain 1006PhL)</name>
    <name type="common">Mucormycosis agent</name>
    <name type="synonym">Calyptromyces circinelloides</name>
    <dbReference type="NCBI Taxonomy" id="1220926"/>
    <lineage>
        <taxon>Eukaryota</taxon>
        <taxon>Fungi</taxon>
        <taxon>Fungi incertae sedis</taxon>
        <taxon>Mucoromycota</taxon>
        <taxon>Mucoromycotina</taxon>
        <taxon>Mucoromycetes</taxon>
        <taxon>Mucorales</taxon>
        <taxon>Mucorineae</taxon>
        <taxon>Mucoraceae</taxon>
        <taxon>Mucor</taxon>
    </lineage>
</organism>
<dbReference type="STRING" id="1220926.S2IUU3"/>
<dbReference type="VEuPathDB" id="FungiDB:HMPREF1544_12238"/>
<dbReference type="SUPFAM" id="SSF47473">
    <property type="entry name" value="EF-hand"/>
    <property type="match status" value="3"/>
</dbReference>
<keyword evidence="1" id="KW-0175">Coiled coil</keyword>
<feature type="domain" description="EH" evidence="2">
    <location>
        <begin position="84"/>
        <end position="174"/>
    </location>
</feature>
<dbReference type="InParanoid" id="S2IUU3"/>
<evidence type="ECO:0000313" key="4">
    <source>
        <dbReference type="EMBL" id="EPB81059.1"/>
    </source>
</evidence>
<accession>S2IUU3</accession>
<name>S2IUU3_MUCC1</name>
<dbReference type="GO" id="GO:0006897">
    <property type="term" value="P:endocytosis"/>
    <property type="evidence" value="ECO:0007669"/>
    <property type="project" value="TreeGrafter"/>
</dbReference>
<feature type="domain" description="EF-hand" evidence="3">
    <location>
        <begin position="116"/>
        <end position="151"/>
    </location>
</feature>
<feature type="coiled-coil region" evidence="1">
    <location>
        <begin position="370"/>
        <end position="407"/>
    </location>
</feature>
<reference evidence="5" key="1">
    <citation type="submission" date="2013-05" db="EMBL/GenBank/DDBJ databases">
        <title>The Genome sequence of Mucor circinelloides f. circinelloides 1006PhL.</title>
        <authorList>
            <consortium name="The Broad Institute Genomics Platform"/>
            <person name="Cuomo C."/>
            <person name="Earl A."/>
            <person name="Findley K."/>
            <person name="Lee S.C."/>
            <person name="Walker B."/>
            <person name="Young S."/>
            <person name="Zeng Q."/>
            <person name="Gargeya S."/>
            <person name="Fitzgerald M."/>
            <person name="Haas B."/>
            <person name="Abouelleil A."/>
            <person name="Allen A.W."/>
            <person name="Alvarado L."/>
            <person name="Arachchi H.M."/>
            <person name="Berlin A.M."/>
            <person name="Chapman S.B."/>
            <person name="Gainer-Dewar J."/>
            <person name="Goldberg J."/>
            <person name="Griggs A."/>
            <person name="Gujja S."/>
            <person name="Hansen M."/>
            <person name="Howarth C."/>
            <person name="Imamovic A."/>
            <person name="Ireland A."/>
            <person name="Larimer J."/>
            <person name="McCowan C."/>
            <person name="Murphy C."/>
            <person name="Pearson M."/>
            <person name="Poon T.W."/>
            <person name="Priest M."/>
            <person name="Roberts A."/>
            <person name="Saif S."/>
            <person name="Shea T."/>
            <person name="Sisk P."/>
            <person name="Sykes S."/>
            <person name="Wortman J."/>
            <person name="Nusbaum C."/>
            <person name="Birren B."/>
        </authorList>
    </citation>
    <scope>NUCLEOTIDE SEQUENCE [LARGE SCALE GENOMIC DNA]</scope>
    <source>
        <strain evidence="5">1006PhL</strain>
    </source>
</reference>
<dbReference type="Proteomes" id="UP000014254">
    <property type="component" value="Unassembled WGS sequence"/>
</dbReference>
<dbReference type="PANTHER" id="PTHR11216:SF174">
    <property type="entry name" value="GH06923P"/>
    <property type="match status" value="1"/>
</dbReference>
<dbReference type="Gene3D" id="1.10.238.10">
    <property type="entry name" value="EF-hand"/>
    <property type="match status" value="3"/>
</dbReference>
<dbReference type="OrthoDB" id="524326at2759"/>
<sequence>MSFFSKTGIPGAFLEEIWETADQQQKDYITELEFYIALKLIACAQNGTEANDDILTTQVPVPQFKGITVGIKSAVEIAPITANERDAYIGVFHSCNPIDGLLYGEQAIEIFNRSGLPSEKLADIWALADTRNSGTLNKTEFIIAMHYISRLMKDPAIVLPSTLPSQVYAEATGRFASSIRRHHTTVIANRSRASSNASLGGYTSPIISHMMPGSATTSSVASTTTAGDVTLTAEEKERYLVYFQQLDTDGSGFIDSDEAVYFFNHSRLPHTELGRIWEIADSRRVGKLDLHDFCVAMHLINMRKRGESIDKYEHAQLTPVISNQTLQSQADLNQRYELENQLIELKQQTNYEAKRLSDYQTLQRQEQACIEQLHLEITVLKSELNAAKQAAEDAEKLLDVNQKKNKELKGISSLESSYSSAEQKVDSPLNSNLPELTRTASIFSGSSSAIVSPRSDYTATLDPFTGFKKMSQEMSNQAKVSPLSPTQSKAISKYGFDITAFDALSIEGDSSKIAPQQSHSIKDDLAALFGSPSTAATTTSNTITTFDSIFL</sequence>
<dbReference type="InterPro" id="IPR011992">
    <property type="entry name" value="EF-hand-dom_pair"/>
</dbReference>
<evidence type="ECO:0000259" key="2">
    <source>
        <dbReference type="PROSITE" id="PS50031"/>
    </source>
</evidence>
<dbReference type="GO" id="GO:0016197">
    <property type="term" value="P:endosomal transport"/>
    <property type="evidence" value="ECO:0007669"/>
    <property type="project" value="TreeGrafter"/>
</dbReference>
<dbReference type="GO" id="GO:0005509">
    <property type="term" value="F:calcium ion binding"/>
    <property type="evidence" value="ECO:0007669"/>
    <property type="project" value="InterPro"/>
</dbReference>
<dbReference type="InterPro" id="IPR000261">
    <property type="entry name" value="EH_dom"/>
</dbReference>
<dbReference type="CDD" id="cd00052">
    <property type="entry name" value="EH"/>
    <property type="match status" value="2"/>
</dbReference>
<protein>
    <submittedName>
        <fullName evidence="4">Uncharacterized protein</fullName>
    </submittedName>
</protein>
<evidence type="ECO:0000313" key="5">
    <source>
        <dbReference type="Proteomes" id="UP000014254"/>
    </source>
</evidence>
<dbReference type="PROSITE" id="PS50031">
    <property type="entry name" value="EH"/>
    <property type="match status" value="3"/>
</dbReference>
<dbReference type="SMART" id="SM00054">
    <property type="entry name" value="EFh"/>
    <property type="match status" value="4"/>
</dbReference>
<dbReference type="Pfam" id="PF12763">
    <property type="entry name" value="EH"/>
    <property type="match status" value="3"/>
</dbReference>
<feature type="domain" description="EF-hand" evidence="3">
    <location>
        <begin position="234"/>
        <end position="269"/>
    </location>
</feature>
<proteinExistence type="predicted"/>
<dbReference type="eggNOG" id="KOG0998">
    <property type="taxonomic scope" value="Eukaryota"/>
</dbReference>
<dbReference type="GO" id="GO:0005737">
    <property type="term" value="C:cytoplasm"/>
    <property type="evidence" value="ECO:0007669"/>
    <property type="project" value="TreeGrafter"/>
</dbReference>
<evidence type="ECO:0000256" key="1">
    <source>
        <dbReference type="SAM" id="Coils"/>
    </source>
</evidence>
<gene>
    <name evidence="4" type="ORF">HMPREF1544_12238</name>
</gene>
<dbReference type="GO" id="GO:0005886">
    <property type="term" value="C:plasma membrane"/>
    <property type="evidence" value="ECO:0007669"/>
    <property type="project" value="TreeGrafter"/>
</dbReference>
<evidence type="ECO:0000259" key="3">
    <source>
        <dbReference type="PROSITE" id="PS50222"/>
    </source>
</evidence>
<dbReference type="PROSITE" id="PS50222">
    <property type="entry name" value="EF_HAND_2"/>
    <property type="match status" value="2"/>
</dbReference>
<feature type="domain" description="EH" evidence="2">
    <location>
        <begin position="1"/>
        <end position="60"/>
    </location>
</feature>